<protein>
    <recommendedName>
        <fullName evidence="2">XS domain-containing protein</fullName>
    </recommendedName>
</protein>
<feature type="compositionally biased region" description="Basic and acidic residues" evidence="1">
    <location>
        <begin position="28"/>
        <end position="40"/>
    </location>
</feature>
<feature type="compositionally biased region" description="Basic residues" evidence="1">
    <location>
        <begin position="57"/>
        <end position="67"/>
    </location>
</feature>
<dbReference type="Gene3D" id="3.30.70.2890">
    <property type="entry name" value="XS domain"/>
    <property type="match status" value="1"/>
</dbReference>
<evidence type="ECO:0000313" key="4">
    <source>
        <dbReference type="Proteomes" id="UP000652761"/>
    </source>
</evidence>
<feature type="domain" description="XS" evidence="2">
    <location>
        <begin position="780"/>
        <end position="905"/>
    </location>
</feature>
<accession>A0A843U9E5</accession>
<dbReference type="OrthoDB" id="777694at2759"/>
<reference evidence="3" key="1">
    <citation type="submission" date="2017-07" db="EMBL/GenBank/DDBJ databases">
        <title>Taro Niue Genome Assembly and Annotation.</title>
        <authorList>
            <person name="Atibalentja N."/>
            <person name="Keating K."/>
            <person name="Fields C.J."/>
        </authorList>
    </citation>
    <scope>NUCLEOTIDE SEQUENCE</scope>
    <source>
        <strain evidence="3">Niue_2</strain>
        <tissue evidence="3">Leaf</tissue>
    </source>
</reference>
<sequence length="934" mass="106277">MRAAPRRSGAGASSGRDLSPPRHSSSSRGRDHTQRSEWRHYPSRSRQSLSPASRGDHGRRRSTRKRSTSAGRCSVSVERVDYDEAATLSRRHDHGKQHQQQRDRSPPPLPSQSRAGRVAVALDSNLAGNECYDGFHRKYLQTDSPSDVHMDVNPKLARVVKVREFHHPQVVSGGAGLPPSSGAVIDDQGMLVQKSVYLDDGSVRTFFPLPPEQAGYSAEATVLNPGSVSGAPGGGTLRIGVRGAEDLRYHERLKAATYDEEEKQKIYSRDAPYPVVFPSQRRSFGTASSSGTARDEFLVSYRDDLRLPSDSFSRSNGLSKFRGDILSHDEYGQVHLLDTMKQRTLSSPVRDEPRSHGYVELGHRERDDYRFSGSDEPHKKMKWVSRAEYREILGSGFPDAPGRRIDDIEASPRIIRDSRLWEPQHCLEGETIVAYEDMKRVREEYLGGSGSISLAYGTKPSHDGEFVHLGRSYRYGRDTDLVSYRERSRSPPVPERRPEIFRRNLSPRGRIDTEDLDIYDPPFERVVERNYITEEEINILRETRNARAIELSEEDERRADECRMEMMSSRRSGFDHTRHHKMFPRRISEPDAWGPSDDSFAHSEGGRMVNLKRRLKPSSYGSYTMDRRQNFHRPYRFWKKGYEDQQTMNDIDRDVLEDEVPLLKPDPPVDSEEFKHQVDKAFLRFTKMLNEDPHQQKRYRDPGKAHGLLCCVCGSESKEFMDTHSLVTHAFHSHKIGLRTEHLGLHKALCVLVGWNWDVIPDNSRAYQMSPVPEFKALKEDLIVWPPVVVVHNIAIGNKSVTAEPKGATNGCLEELLKGMKFEAGKVKVCRGKPSNQSILLVKFMPTFSGLQEADKLHKYFISKKRGRKELEEAISKESSVKEGESQVEVDQPLYGYMGTMEDLDKLNPESKKRCVIKSKKEIESIADAPLRVV</sequence>
<evidence type="ECO:0000313" key="3">
    <source>
        <dbReference type="EMBL" id="MQL76839.1"/>
    </source>
</evidence>
<dbReference type="Proteomes" id="UP000652761">
    <property type="component" value="Unassembled WGS sequence"/>
</dbReference>
<dbReference type="GO" id="GO:0031047">
    <property type="term" value="P:regulatory ncRNA-mediated gene silencing"/>
    <property type="evidence" value="ECO:0007669"/>
    <property type="project" value="InterPro"/>
</dbReference>
<feature type="compositionally biased region" description="Low complexity" evidence="1">
    <location>
        <begin position="1"/>
        <end position="27"/>
    </location>
</feature>
<feature type="compositionally biased region" description="Basic residues" evidence="1">
    <location>
        <begin position="89"/>
        <end position="99"/>
    </location>
</feature>
<gene>
    <name evidence="3" type="ORF">Taro_009232</name>
</gene>
<keyword evidence="4" id="KW-1185">Reference proteome</keyword>
<evidence type="ECO:0000256" key="1">
    <source>
        <dbReference type="SAM" id="MobiDB-lite"/>
    </source>
</evidence>
<proteinExistence type="predicted"/>
<evidence type="ECO:0000259" key="2">
    <source>
        <dbReference type="Pfam" id="PF03468"/>
    </source>
</evidence>
<dbReference type="AlphaFoldDB" id="A0A843U9E5"/>
<dbReference type="PANTHER" id="PTHR46619">
    <property type="entry name" value="RNA RECOGNITION MOTIF XS DOMAIN PROTEIN-RELATED"/>
    <property type="match status" value="1"/>
</dbReference>
<dbReference type="Pfam" id="PF03468">
    <property type="entry name" value="XS"/>
    <property type="match status" value="1"/>
</dbReference>
<dbReference type="InterPro" id="IPR038588">
    <property type="entry name" value="XS_domain_sf"/>
</dbReference>
<dbReference type="PANTHER" id="PTHR46619:SF2">
    <property type="entry name" value="XS DOMAIN PROTEIN"/>
    <property type="match status" value="1"/>
</dbReference>
<organism evidence="3 4">
    <name type="scientific">Colocasia esculenta</name>
    <name type="common">Wild taro</name>
    <name type="synonym">Arum esculentum</name>
    <dbReference type="NCBI Taxonomy" id="4460"/>
    <lineage>
        <taxon>Eukaryota</taxon>
        <taxon>Viridiplantae</taxon>
        <taxon>Streptophyta</taxon>
        <taxon>Embryophyta</taxon>
        <taxon>Tracheophyta</taxon>
        <taxon>Spermatophyta</taxon>
        <taxon>Magnoliopsida</taxon>
        <taxon>Liliopsida</taxon>
        <taxon>Araceae</taxon>
        <taxon>Aroideae</taxon>
        <taxon>Colocasieae</taxon>
        <taxon>Colocasia</taxon>
    </lineage>
</organism>
<dbReference type="EMBL" id="NMUH01000319">
    <property type="protein sequence ID" value="MQL76839.1"/>
    <property type="molecule type" value="Genomic_DNA"/>
</dbReference>
<name>A0A843U9E5_COLES</name>
<feature type="region of interest" description="Disordered" evidence="1">
    <location>
        <begin position="1"/>
        <end position="115"/>
    </location>
</feature>
<dbReference type="InterPro" id="IPR005380">
    <property type="entry name" value="XS_domain"/>
</dbReference>
<comment type="caution">
    <text evidence="3">The sequence shown here is derived from an EMBL/GenBank/DDBJ whole genome shotgun (WGS) entry which is preliminary data.</text>
</comment>